<dbReference type="PANTHER" id="PTHR47260">
    <property type="entry name" value="UPF0644 PROTEIN PB2B4.06"/>
    <property type="match status" value="1"/>
</dbReference>
<dbReference type="CDD" id="cd03443">
    <property type="entry name" value="PaaI_thioesterase"/>
    <property type="match status" value="1"/>
</dbReference>
<dbReference type="InterPro" id="IPR052061">
    <property type="entry name" value="PTE-AB_protein"/>
</dbReference>
<gene>
    <name evidence="3" type="primary">Aste57867_13702</name>
    <name evidence="2" type="ORF">As57867_013652</name>
    <name evidence="3" type="ORF">ASTE57867_13702</name>
</gene>
<dbReference type="OrthoDB" id="206285at2759"/>
<protein>
    <submittedName>
        <fullName evidence="3">Aste57867_13702 protein</fullName>
    </submittedName>
</protein>
<evidence type="ECO:0000259" key="1">
    <source>
        <dbReference type="Pfam" id="PF03061"/>
    </source>
</evidence>
<dbReference type="InterPro" id="IPR006683">
    <property type="entry name" value="Thioestr_dom"/>
</dbReference>
<name>A0A485KZQ1_9STRA</name>
<keyword evidence="4" id="KW-1185">Reference proteome</keyword>
<accession>A0A485KZQ1</accession>
<reference evidence="2" key="2">
    <citation type="submission" date="2019-06" db="EMBL/GenBank/DDBJ databases">
        <title>Genomics analysis of Aphanomyces spp. identifies a new class of oomycete effector associated with host adaptation.</title>
        <authorList>
            <person name="Gaulin E."/>
        </authorList>
    </citation>
    <scope>NUCLEOTIDE SEQUENCE</scope>
    <source>
        <strain evidence="2">CBS 578.67</strain>
    </source>
</reference>
<feature type="domain" description="Thioesterase" evidence="1">
    <location>
        <begin position="52"/>
        <end position="125"/>
    </location>
</feature>
<dbReference type="PANTHER" id="PTHR47260:SF1">
    <property type="entry name" value="UPF0644 PROTEIN PB2B4.06"/>
    <property type="match status" value="1"/>
</dbReference>
<dbReference type="SUPFAM" id="SSF54637">
    <property type="entry name" value="Thioesterase/thiol ester dehydrase-isomerase"/>
    <property type="match status" value="1"/>
</dbReference>
<evidence type="ECO:0000313" key="3">
    <source>
        <dbReference type="EMBL" id="VFT90535.1"/>
    </source>
</evidence>
<evidence type="ECO:0000313" key="2">
    <source>
        <dbReference type="EMBL" id="KAF0695485.1"/>
    </source>
</evidence>
<dbReference type="AlphaFoldDB" id="A0A485KZQ1"/>
<dbReference type="EMBL" id="VJMH01005477">
    <property type="protein sequence ID" value="KAF0695485.1"/>
    <property type="molecule type" value="Genomic_DNA"/>
</dbReference>
<proteinExistence type="predicted"/>
<dbReference type="Proteomes" id="UP000332933">
    <property type="component" value="Unassembled WGS sequence"/>
</dbReference>
<reference evidence="3 4" key="1">
    <citation type="submission" date="2019-03" db="EMBL/GenBank/DDBJ databases">
        <authorList>
            <person name="Gaulin E."/>
            <person name="Dumas B."/>
        </authorList>
    </citation>
    <scope>NUCLEOTIDE SEQUENCE [LARGE SCALE GENOMIC DNA]</scope>
    <source>
        <strain evidence="3">CBS 568.67</strain>
    </source>
</reference>
<dbReference type="InterPro" id="IPR029069">
    <property type="entry name" value="HotDog_dom_sf"/>
</dbReference>
<sequence length="141" mass="15678">MKSITIAPLDEHFFHAQLQVGKYEAFEVYGHENKTETTGFVHFGHKMCGHAGVVHGGCIATMFDEFLAFTMLWTEGTIGFTANLSVNYHKPLLPDTSGIVHLHVAKKDGRKVYYKATLVDEQGALYSDATSLYILPRKPSS</sequence>
<dbReference type="Gene3D" id="3.10.129.10">
    <property type="entry name" value="Hotdog Thioesterase"/>
    <property type="match status" value="1"/>
</dbReference>
<organism evidence="3 4">
    <name type="scientific">Aphanomyces stellatus</name>
    <dbReference type="NCBI Taxonomy" id="120398"/>
    <lineage>
        <taxon>Eukaryota</taxon>
        <taxon>Sar</taxon>
        <taxon>Stramenopiles</taxon>
        <taxon>Oomycota</taxon>
        <taxon>Saprolegniomycetes</taxon>
        <taxon>Saprolegniales</taxon>
        <taxon>Verrucalvaceae</taxon>
        <taxon>Aphanomyces</taxon>
    </lineage>
</organism>
<evidence type="ECO:0000313" key="4">
    <source>
        <dbReference type="Proteomes" id="UP000332933"/>
    </source>
</evidence>
<dbReference type="Pfam" id="PF03061">
    <property type="entry name" value="4HBT"/>
    <property type="match status" value="1"/>
</dbReference>
<dbReference type="EMBL" id="CAADRA010005498">
    <property type="protein sequence ID" value="VFT90535.1"/>
    <property type="molecule type" value="Genomic_DNA"/>
</dbReference>